<dbReference type="Gene3D" id="1.10.8.100">
    <property type="entry name" value="Ribosomal RNA adenine dimethylase-like, domain 2"/>
    <property type="match status" value="1"/>
</dbReference>
<evidence type="ECO:0000256" key="6">
    <source>
        <dbReference type="ARBA" id="ARBA00022884"/>
    </source>
</evidence>
<dbReference type="EMBL" id="DTQM01000188">
    <property type="protein sequence ID" value="HGC43490.1"/>
    <property type="molecule type" value="Genomic_DNA"/>
</dbReference>
<dbReference type="PANTHER" id="PTHR11727:SF7">
    <property type="entry name" value="DIMETHYLADENOSINE TRANSFERASE-RELATED"/>
    <property type="match status" value="1"/>
</dbReference>
<keyword evidence="1 7" id="KW-0963">Cytoplasm</keyword>
<dbReference type="InterPro" id="IPR011530">
    <property type="entry name" value="rRNA_adenine_dimethylase"/>
</dbReference>
<dbReference type="EC" id="2.1.1.182" evidence="7"/>
<dbReference type="SUPFAM" id="SSF53335">
    <property type="entry name" value="S-adenosyl-L-methionine-dependent methyltransferases"/>
    <property type="match status" value="1"/>
</dbReference>
<evidence type="ECO:0000256" key="2">
    <source>
        <dbReference type="ARBA" id="ARBA00022552"/>
    </source>
</evidence>
<dbReference type="InterPro" id="IPR001737">
    <property type="entry name" value="KsgA/Erm"/>
</dbReference>
<organism evidence="10">
    <name type="scientific">Acidicaldus sp</name>
    <dbReference type="NCBI Taxonomy" id="1872105"/>
    <lineage>
        <taxon>Bacteria</taxon>
        <taxon>Pseudomonadati</taxon>
        <taxon>Pseudomonadota</taxon>
        <taxon>Alphaproteobacteria</taxon>
        <taxon>Acetobacterales</taxon>
        <taxon>Acetobacteraceae</taxon>
        <taxon>Acidicaldus</taxon>
    </lineage>
</organism>
<evidence type="ECO:0000256" key="5">
    <source>
        <dbReference type="ARBA" id="ARBA00022691"/>
    </source>
</evidence>
<evidence type="ECO:0000256" key="4">
    <source>
        <dbReference type="ARBA" id="ARBA00022679"/>
    </source>
</evidence>
<reference evidence="10" key="1">
    <citation type="journal article" date="2020" name="mSystems">
        <title>Genome- and Community-Level Interaction Insights into Carbon Utilization and Element Cycling Functions of Hydrothermarchaeota in Hydrothermal Sediment.</title>
        <authorList>
            <person name="Zhou Z."/>
            <person name="Liu Y."/>
            <person name="Xu W."/>
            <person name="Pan J."/>
            <person name="Luo Z.H."/>
            <person name="Li M."/>
        </authorList>
    </citation>
    <scope>NUCLEOTIDE SEQUENCE</scope>
    <source>
        <strain evidence="10">SpSt-997</strain>
    </source>
</reference>
<dbReference type="PANTHER" id="PTHR11727">
    <property type="entry name" value="DIMETHYLADENOSINE TRANSFERASE"/>
    <property type="match status" value="1"/>
</dbReference>
<comment type="function">
    <text evidence="7">Specifically dimethylates two adjacent adenosines (A1518 and A1519) in the loop of a conserved hairpin near the 3'-end of 16S rRNA in the 30S particle. May play a critical role in biogenesis of 30S subunits.</text>
</comment>
<name>A0A8J4HAW9_9PROT</name>
<dbReference type="InterPro" id="IPR020596">
    <property type="entry name" value="rRNA_Ade_Mease_Trfase_CS"/>
</dbReference>
<dbReference type="Pfam" id="PF00398">
    <property type="entry name" value="RrnaAD"/>
    <property type="match status" value="1"/>
</dbReference>
<dbReference type="InterPro" id="IPR023165">
    <property type="entry name" value="rRNA_Ade_diMease-like_C"/>
</dbReference>
<dbReference type="HAMAP" id="MF_00607">
    <property type="entry name" value="16SrRNA_methyltr_A"/>
    <property type="match status" value="1"/>
</dbReference>
<comment type="similarity">
    <text evidence="7">Belongs to the class I-like SAM-binding methyltransferase superfamily. rRNA adenine N(6)-methyltransferase family. RsmA subfamily.</text>
</comment>
<evidence type="ECO:0000256" key="8">
    <source>
        <dbReference type="PROSITE-ProRule" id="PRU01026"/>
    </source>
</evidence>
<dbReference type="PROSITE" id="PS01131">
    <property type="entry name" value="RRNA_A_DIMETH"/>
    <property type="match status" value="1"/>
</dbReference>
<accession>A0A8J4HAW9</accession>
<gene>
    <name evidence="7 10" type="primary">rsmA</name>
    <name evidence="7" type="synonym">ksgA</name>
    <name evidence="10" type="ORF">ENY07_09780</name>
</gene>
<protein>
    <recommendedName>
        <fullName evidence="7">Ribosomal RNA small subunit methyltransferase A</fullName>
        <ecNumber evidence="7">2.1.1.182</ecNumber>
    </recommendedName>
    <alternativeName>
        <fullName evidence="7">16S rRNA (adenine(1518)-N(6)/adenine(1519)-N(6))-dimethyltransferase</fullName>
    </alternativeName>
    <alternativeName>
        <fullName evidence="7">16S rRNA dimethyladenosine transferase</fullName>
    </alternativeName>
    <alternativeName>
        <fullName evidence="7">16S rRNA dimethylase</fullName>
    </alternativeName>
    <alternativeName>
        <fullName evidence="7">S-adenosylmethionine-6-N', N'-adenosyl(rRNA) dimethyltransferase</fullName>
    </alternativeName>
</protein>
<dbReference type="GO" id="GO:0003723">
    <property type="term" value="F:RNA binding"/>
    <property type="evidence" value="ECO:0007669"/>
    <property type="project" value="UniProtKB-UniRule"/>
</dbReference>
<dbReference type="NCBIfam" id="TIGR00755">
    <property type="entry name" value="ksgA"/>
    <property type="match status" value="1"/>
</dbReference>
<comment type="caution">
    <text evidence="10">The sequence shown here is derived from an EMBL/GenBank/DDBJ whole genome shotgun (WGS) entry which is preliminary data.</text>
</comment>
<keyword evidence="4 7" id="KW-0808">Transferase</keyword>
<dbReference type="GO" id="GO:0052908">
    <property type="term" value="F:16S rRNA (adenine(1518)-N(6)/adenine(1519)-N(6))-dimethyltransferase activity"/>
    <property type="evidence" value="ECO:0007669"/>
    <property type="project" value="UniProtKB-EC"/>
</dbReference>
<keyword evidence="5 7" id="KW-0949">S-adenosyl-L-methionine</keyword>
<evidence type="ECO:0000259" key="9">
    <source>
        <dbReference type="SMART" id="SM00650"/>
    </source>
</evidence>
<dbReference type="InterPro" id="IPR020598">
    <property type="entry name" value="rRNA_Ade_methylase_Trfase_N"/>
</dbReference>
<feature type="binding site" evidence="7 8">
    <location>
        <position position="54"/>
    </location>
    <ligand>
        <name>S-adenosyl-L-methionine</name>
        <dbReference type="ChEBI" id="CHEBI:59789"/>
    </ligand>
</feature>
<keyword evidence="2 7" id="KW-0698">rRNA processing</keyword>
<feature type="binding site" evidence="7 8">
    <location>
        <position position="102"/>
    </location>
    <ligand>
        <name>S-adenosyl-L-methionine</name>
        <dbReference type="ChEBI" id="CHEBI:59789"/>
    </ligand>
</feature>
<proteinExistence type="inferred from homology"/>
<dbReference type="PROSITE" id="PS51689">
    <property type="entry name" value="SAM_RNA_A_N6_MT"/>
    <property type="match status" value="1"/>
</dbReference>
<keyword evidence="3 7" id="KW-0489">Methyltransferase</keyword>
<comment type="subcellular location">
    <subcellularLocation>
        <location evidence="7">Cytoplasm</location>
    </subcellularLocation>
</comment>
<dbReference type="SMART" id="SM00650">
    <property type="entry name" value="rADc"/>
    <property type="match status" value="1"/>
</dbReference>
<dbReference type="Gene3D" id="3.40.50.150">
    <property type="entry name" value="Vaccinia Virus protein VP39"/>
    <property type="match status" value="1"/>
</dbReference>
<dbReference type="GO" id="GO:0005829">
    <property type="term" value="C:cytosol"/>
    <property type="evidence" value="ECO:0007669"/>
    <property type="project" value="TreeGrafter"/>
</dbReference>
<sequence>MSDPLTAPLRDIIARHDLSARKALGQHFLLDLNLTARIAALAAPLAGVNVIEVGPGPGGLTRALLASPAASVTAVEIDRRAIAALEEMRGAVGPRLRVVAADAIGLDYRALVPAPRVVVANLPYNIATPLLLGWLREAAAFERLVLMFQREVADRLCAAPGSPAYGRLAVLTQFLCRVERALVLPPEAFTPPPKVFSAVVVLEPHAEQPAPALRAALERLTGAAFGQRRKMLRGALRDLGGEMLLRDAEIAGTRRAESLEIAEFVHLAGRLAAREAAGITKF</sequence>
<feature type="binding site" evidence="7 8">
    <location>
        <position position="29"/>
    </location>
    <ligand>
        <name>S-adenosyl-L-methionine</name>
        <dbReference type="ChEBI" id="CHEBI:59789"/>
    </ligand>
</feature>
<feature type="binding site" evidence="7 8">
    <location>
        <position position="121"/>
    </location>
    <ligand>
        <name>S-adenosyl-L-methionine</name>
        <dbReference type="ChEBI" id="CHEBI:59789"/>
    </ligand>
</feature>
<dbReference type="InterPro" id="IPR029063">
    <property type="entry name" value="SAM-dependent_MTases_sf"/>
</dbReference>
<evidence type="ECO:0000256" key="1">
    <source>
        <dbReference type="ARBA" id="ARBA00022490"/>
    </source>
</evidence>
<comment type="catalytic activity">
    <reaction evidence="7">
        <text>adenosine(1518)/adenosine(1519) in 16S rRNA + 4 S-adenosyl-L-methionine = N(6)-dimethyladenosine(1518)/N(6)-dimethyladenosine(1519) in 16S rRNA + 4 S-adenosyl-L-homocysteine + 4 H(+)</text>
        <dbReference type="Rhea" id="RHEA:19609"/>
        <dbReference type="Rhea" id="RHEA-COMP:10232"/>
        <dbReference type="Rhea" id="RHEA-COMP:10233"/>
        <dbReference type="ChEBI" id="CHEBI:15378"/>
        <dbReference type="ChEBI" id="CHEBI:57856"/>
        <dbReference type="ChEBI" id="CHEBI:59789"/>
        <dbReference type="ChEBI" id="CHEBI:74411"/>
        <dbReference type="ChEBI" id="CHEBI:74493"/>
        <dbReference type="EC" id="2.1.1.182"/>
    </reaction>
</comment>
<feature type="domain" description="Ribosomal RNA adenine methylase transferase N-terminal" evidence="9">
    <location>
        <begin position="34"/>
        <end position="206"/>
    </location>
</feature>
<evidence type="ECO:0000256" key="3">
    <source>
        <dbReference type="ARBA" id="ARBA00022603"/>
    </source>
</evidence>
<dbReference type="AlphaFoldDB" id="A0A8J4HAW9"/>
<feature type="binding site" evidence="7 8">
    <location>
        <position position="76"/>
    </location>
    <ligand>
        <name>S-adenosyl-L-methionine</name>
        <dbReference type="ChEBI" id="CHEBI:59789"/>
    </ligand>
</feature>
<feature type="binding site" evidence="7 8">
    <location>
        <position position="27"/>
    </location>
    <ligand>
        <name>S-adenosyl-L-methionine</name>
        <dbReference type="ChEBI" id="CHEBI:59789"/>
    </ligand>
</feature>
<evidence type="ECO:0000256" key="7">
    <source>
        <dbReference type="HAMAP-Rule" id="MF_00607"/>
    </source>
</evidence>
<dbReference type="CDD" id="cd02440">
    <property type="entry name" value="AdoMet_MTases"/>
    <property type="match status" value="1"/>
</dbReference>
<evidence type="ECO:0000313" key="10">
    <source>
        <dbReference type="EMBL" id="HGC43490.1"/>
    </source>
</evidence>
<keyword evidence="6 7" id="KW-0694">RNA-binding</keyword>